<feature type="domain" description="Putative auto-transporter adhesin head GIN" evidence="1">
    <location>
        <begin position="41"/>
        <end position="233"/>
    </location>
</feature>
<evidence type="ECO:0000313" key="2">
    <source>
        <dbReference type="EMBL" id="SHI78935.1"/>
    </source>
</evidence>
<evidence type="ECO:0000259" key="1">
    <source>
        <dbReference type="Pfam" id="PF10988"/>
    </source>
</evidence>
<dbReference type="AlphaFoldDB" id="A0A1M6E0M0"/>
<dbReference type="RefSeq" id="WP_073315498.1">
    <property type="nucleotide sequence ID" value="NZ_FQYP01000003.1"/>
</dbReference>
<dbReference type="PROSITE" id="PS51257">
    <property type="entry name" value="PROKAR_LIPOPROTEIN"/>
    <property type="match status" value="1"/>
</dbReference>
<dbReference type="EMBL" id="FQYP01000003">
    <property type="protein sequence ID" value="SHI78935.1"/>
    <property type="molecule type" value="Genomic_DNA"/>
</dbReference>
<gene>
    <name evidence="2" type="ORF">SAMN04488508_103133</name>
</gene>
<reference evidence="3" key="1">
    <citation type="submission" date="2016-11" db="EMBL/GenBank/DDBJ databases">
        <authorList>
            <person name="Varghese N."/>
            <person name="Submissions S."/>
        </authorList>
    </citation>
    <scope>NUCLEOTIDE SEQUENCE [LARGE SCALE GENOMIC DNA]</scope>
    <source>
        <strain evidence="3">DSM 22623</strain>
    </source>
</reference>
<sequence length="249" mass="27617">MKKIGYYIGLVLLLFGCDTEDAPDCFQRTGDIVRQEVEIPDFSRILVNPNVELVIRQGENRAVVIETGDNLINEVTAVVEGDRLVLQDDNDCAFFRDFNQTKIFVTAPNITEIRSATQFDISSDGVLNYPTLRLLSEDFNENTGTTTGTFHLNINSDDLIVVGNNITSFFISGRTTNLNVGIFSGTGRFEAAELVADDVQIFHRGTNKVIINPQLSLRGSIRSTGDVIAVNRPSVVEVEQFFTGELIFQ</sequence>
<dbReference type="InterPro" id="IPR021255">
    <property type="entry name" value="DUF2807"/>
</dbReference>
<dbReference type="Pfam" id="PF10988">
    <property type="entry name" value="DUF2807"/>
    <property type="match status" value="1"/>
</dbReference>
<accession>A0A1M6E0M0</accession>
<dbReference type="Gene3D" id="2.160.20.120">
    <property type="match status" value="1"/>
</dbReference>
<keyword evidence="3" id="KW-1185">Reference proteome</keyword>
<organism evidence="2 3">
    <name type="scientific">Aquimarina spongiae</name>
    <dbReference type="NCBI Taxonomy" id="570521"/>
    <lineage>
        <taxon>Bacteria</taxon>
        <taxon>Pseudomonadati</taxon>
        <taxon>Bacteroidota</taxon>
        <taxon>Flavobacteriia</taxon>
        <taxon>Flavobacteriales</taxon>
        <taxon>Flavobacteriaceae</taxon>
        <taxon>Aquimarina</taxon>
    </lineage>
</organism>
<evidence type="ECO:0000313" key="3">
    <source>
        <dbReference type="Proteomes" id="UP000184432"/>
    </source>
</evidence>
<dbReference type="STRING" id="570521.SAMN04488508_103133"/>
<dbReference type="OrthoDB" id="1466971at2"/>
<protein>
    <submittedName>
        <fullName evidence="2">Putative auto-transporter adhesin, head GIN domain</fullName>
    </submittedName>
</protein>
<dbReference type="Proteomes" id="UP000184432">
    <property type="component" value="Unassembled WGS sequence"/>
</dbReference>
<name>A0A1M6E0M0_9FLAO</name>
<proteinExistence type="predicted"/>